<protein>
    <submittedName>
        <fullName evidence="1">Uncharacterized protein</fullName>
    </submittedName>
</protein>
<gene>
    <name evidence="1" type="ORF">HanXRQr2_Chr14g0620861</name>
</gene>
<dbReference type="Proteomes" id="UP000215914">
    <property type="component" value="Unassembled WGS sequence"/>
</dbReference>
<dbReference type="EMBL" id="MNCJ02000329">
    <property type="protein sequence ID" value="KAF5767138.1"/>
    <property type="molecule type" value="Genomic_DNA"/>
</dbReference>
<evidence type="ECO:0000313" key="1">
    <source>
        <dbReference type="EMBL" id="KAF5767138.1"/>
    </source>
</evidence>
<reference evidence="1" key="1">
    <citation type="journal article" date="2017" name="Nature">
        <title>The sunflower genome provides insights into oil metabolism, flowering and Asterid evolution.</title>
        <authorList>
            <person name="Badouin H."/>
            <person name="Gouzy J."/>
            <person name="Grassa C.J."/>
            <person name="Murat F."/>
            <person name="Staton S.E."/>
            <person name="Cottret L."/>
            <person name="Lelandais-Briere C."/>
            <person name="Owens G.L."/>
            <person name="Carrere S."/>
            <person name="Mayjonade B."/>
            <person name="Legrand L."/>
            <person name="Gill N."/>
            <person name="Kane N.C."/>
            <person name="Bowers J.E."/>
            <person name="Hubner S."/>
            <person name="Bellec A."/>
            <person name="Berard A."/>
            <person name="Berges H."/>
            <person name="Blanchet N."/>
            <person name="Boniface M.C."/>
            <person name="Brunel D."/>
            <person name="Catrice O."/>
            <person name="Chaidir N."/>
            <person name="Claudel C."/>
            <person name="Donnadieu C."/>
            <person name="Faraut T."/>
            <person name="Fievet G."/>
            <person name="Helmstetter N."/>
            <person name="King M."/>
            <person name="Knapp S.J."/>
            <person name="Lai Z."/>
            <person name="Le Paslier M.C."/>
            <person name="Lippi Y."/>
            <person name="Lorenzon L."/>
            <person name="Mandel J.R."/>
            <person name="Marage G."/>
            <person name="Marchand G."/>
            <person name="Marquand E."/>
            <person name="Bret-Mestries E."/>
            <person name="Morien E."/>
            <person name="Nambeesan S."/>
            <person name="Nguyen T."/>
            <person name="Pegot-Espagnet P."/>
            <person name="Pouilly N."/>
            <person name="Raftis F."/>
            <person name="Sallet E."/>
            <person name="Schiex T."/>
            <person name="Thomas J."/>
            <person name="Vandecasteele C."/>
            <person name="Vares D."/>
            <person name="Vear F."/>
            <person name="Vautrin S."/>
            <person name="Crespi M."/>
            <person name="Mangin B."/>
            <person name="Burke J.M."/>
            <person name="Salse J."/>
            <person name="Munos S."/>
            <person name="Vincourt P."/>
            <person name="Rieseberg L.H."/>
            <person name="Langlade N.B."/>
        </authorList>
    </citation>
    <scope>NUCLEOTIDE SEQUENCE</scope>
    <source>
        <tissue evidence="1">Leaves</tissue>
    </source>
</reference>
<dbReference type="AlphaFoldDB" id="A0A9K3E6M9"/>
<organism evidence="1 2">
    <name type="scientific">Helianthus annuus</name>
    <name type="common">Common sunflower</name>
    <dbReference type="NCBI Taxonomy" id="4232"/>
    <lineage>
        <taxon>Eukaryota</taxon>
        <taxon>Viridiplantae</taxon>
        <taxon>Streptophyta</taxon>
        <taxon>Embryophyta</taxon>
        <taxon>Tracheophyta</taxon>
        <taxon>Spermatophyta</taxon>
        <taxon>Magnoliopsida</taxon>
        <taxon>eudicotyledons</taxon>
        <taxon>Gunneridae</taxon>
        <taxon>Pentapetalae</taxon>
        <taxon>asterids</taxon>
        <taxon>campanulids</taxon>
        <taxon>Asterales</taxon>
        <taxon>Asteraceae</taxon>
        <taxon>Asteroideae</taxon>
        <taxon>Heliantheae alliance</taxon>
        <taxon>Heliantheae</taxon>
        <taxon>Helianthus</taxon>
    </lineage>
</organism>
<comment type="caution">
    <text evidence="1">The sequence shown here is derived from an EMBL/GenBank/DDBJ whole genome shotgun (WGS) entry which is preliminary data.</text>
</comment>
<evidence type="ECO:0000313" key="2">
    <source>
        <dbReference type="Proteomes" id="UP000215914"/>
    </source>
</evidence>
<sequence>MAHGTILVRDIPRNLTSKGWGLGDDSSRVVGISTLSEIISDVEVVTLQRIA</sequence>
<dbReference type="Gramene" id="mRNA:HanXRQr2_Chr14g0620861">
    <property type="protein sequence ID" value="CDS:HanXRQr2_Chr14g0620861.1"/>
    <property type="gene ID" value="HanXRQr2_Chr14g0620861"/>
</dbReference>
<keyword evidence="2" id="KW-1185">Reference proteome</keyword>
<name>A0A9K3E6M9_HELAN</name>
<accession>A0A9K3E6M9</accession>
<reference evidence="1" key="2">
    <citation type="submission" date="2020-06" db="EMBL/GenBank/DDBJ databases">
        <title>Helianthus annuus Genome sequencing and assembly Release 2.</title>
        <authorList>
            <person name="Gouzy J."/>
            <person name="Langlade N."/>
            <person name="Munos S."/>
        </authorList>
    </citation>
    <scope>NUCLEOTIDE SEQUENCE</scope>
    <source>
        <tissue evidence="1">Leaves</tissue>
    </source>
</reference>
<proteinExistence type="predicted"/>